<dbReference type="OrthoDB" id="9872965at2"/>
<dbReference type="Proteomes" id="UP000029558">
    <property type="component" value="Chromosome"/>
</dbReference>
<dbReference type="GO" id="GO:0016874">
    <property type="term" value="F:ligase activity"/>
    <property type="evidence" value="ECO:0007669"/>
    <property type="project" value="UniProtKB-KW"/>
</dbReference>
<gene>
    <name evidence="1" type="ORF">KU39_1733</name>
</gene>
<dbReference type="RefSeq" id="WP_017376103.1">
    <property type="nucleotide sequence ID" value="NZ_CP012508.1"/>
</dbReference>
<evidence type="ECO:0000313" key="2">
    <source>
        <dbReference type="Proteomes" id="UP000029558"/>
    </source>
</evidence>
<sequence>MPANEYPQSRLISVGVSGSRITGDISRSLSRLEACLQGLNMLDNHSRLFIAHCESLSRYLFSNARYHDFYYSYRRNPALEALHFLRDHVAHLVVKLAPLRGLEAREEFQVALNGVFADFNNKLDETIITNLTKEKETRNVCHKLRDASLSIIFSQSQTHDSAGAGAKVQRMITKIEQMAKSEGGQGFKFGWWGTFRSIKIDGKSYDVPGRIASLYKVLTDDRITNADKLRAAYTLSAYKEKSKFLFFRQPQEETNEMIQSFKKELCADF</sequence>
<name>A0A1L6TC93_PISSA</name>
<protein>
    <submittedName>
        <fullName evidence="1">Phosphoribosylamine--glycine ligase</fullName>
    </submittedName>
</protein>
<proteinExistence type="predicted"/>
<evidence type="ECO:0000313" key="1">
    <source>
        <dbReference type="EMBL" id="ALB22913.1"/>
    </source>
</evidence>
<keyword evidence="1" id="KW-0436">Ligase</keyword>
<reference evidence="1 2" key="1">
    <citation type="journal article" date="2014" name="Genome Announc.">
        <title>Comparative Genome Analysis of Two Isolates of the Fish Pathogen Piscirickettsia salmonis from Different Hosts Reveals Major Differences in Virulence-Associated Secretion Systems.</title>
        <authorList>
            <person name="Bohle H."/>
            <person name="Henriquez P."/>
            <person name="Grothusen H."/>
            <person name="Navas E."/>
            <person name="Sandoval A."/>
            <person name="Bustamante F."/>
            <person name="Bustos P."/>
            <person name="Mancilla M."/>
        </authorList>
    </citation>
    <scope>NUCLEOTIDE SEQUENCE [LARGE SCALE GENOMIC DNA]</scope>
    <source>
        <strain evidence="2">B1-32597</strain>
    </source>
</reference>
<accession>A0A1L6TC93</accession>
<dbReference type="EMBL" id="CP012508">
    <property type="protein sequence ID" value="ALB22913.1"/>
    <property type="molecule type" value="Genomic_DNA"/>
</dbReference>
<organism evidence="1 2">
    <name type="scientific">Piscirickettsia salmonis</name>
    <dbReference type="NCBI Taxonomy" id="1238"/>
    <lineage>
        <taxon>Bacteria</taxon>
        <taxon>Pseudomonadati</taxon>
        <taxon>Pseudomonadota</taxon>
        <taxon>Gammaproteobacteria</taxon>
        <taxon>Thiotrichales</taxon>
        <taxon>Piscirickettsiaceae</taxon>
        <taxon>Piscirickettsia</taxon>
    </lineage>
</organism>
<dbReference type="AlphaFoldDB" id="A0A1L6TC93"/>